<proteinExistence type="predicted"/>
<gene>
    <name evidence="1" type="ORF">S03H2_60262</name>
</gene>
<accession>X1L2C3</accession>
<feature type="non-terminal residue" evidence="1">
    <location>
        <position position="1"/>
    </location>
</feature>
<sequence>KLPVQYLCQLAHLRARAFRKEINEKNGQKVEVCESKKAVSETTNKSS</sequence>
<dbReference type="AlphaFoldDB" id="X1L2C3"/>
<protein>
    <submittedName>
        <fullName evidence="1">Uncharacterized protein</fullName>
    </submittedName>
</protein>
<name>X1L2C3_9ZZZZ</name>
<evidence type="ECO:0000313" key="1">
    <source>
        <dbReference type="EMBL" id="GAH88343.1"/>
    </source>
</evidence>
<dbReference type="EMBL" id="BARU01038816">
    <property type="protein sequence ID" value="GAH88343.1"/>
    <property type="molecule type" value="Genomic_DNA"/>
</dbReference>
<reference evidence="1" key="1">
    <citation type="journal article" date="2014" name="Front. Microbiol.">
        <title>High frequency of phylogenetically diverse reductive dehalogenase-homologous genes in deep subseafloor sedimentary metagenomes.</title>
        <authorList>
            <person name="Kawai M."/>
            <person name="Futagami T."/>
            <person name="Toyoda A."/>
            <person name="Takaki Y."/>
            <person name="Nishi S."/>
            <person name="Hori S."/>
            <person name="Arai W."/>
            <person name="Tsubouchi T."/>
            <person name="Morono Y."/>
            <person name="Uchiyama I."/>
            <person name="Ito T."/>
            <person name="Fujiyama A."/>
            <person name="Inagaki F."/>
            <person name="Takami H."/>
        </authorList>
    </citation>
    <scope>NUCLEOTIDE SEQUENCE</scope>
    <source>
        <strain evidence="1">Expedition CK06-06</strain>
    </source>
</reference>
<organism evidence="1">
    <name type="scientific">marine sediment metagenome</name>
    <dbReference type="NCBI Taxonomy" id="412755"/>
    <lineage>
        <taxon>unclassified sequences</taxon>
        <taxon>metagenomes</taxon>
        <taxon>ecological metagenomes</taxon>
    </lineage>
</organism>
<comment type="caution">
    <text evidence="1">The sequence shown here is derived from an EMBL/GenBank/DDBJ whole genome shotgun (WGS) entry which is preliminary data.</text>
</comment>